<dbReference type="Proteomes" id="UP001197609">
    <property type="component" value="Unassembled WGS sequence"/>
</dbReference>
<evidence type="ECO:0000313" key="1">
    <source>
        <dbReference type="EMBL" id="MBZ0160067.1"/>
    </source>
</evidence>
<dbReference type="AlphaFoldDB" id="A0AAJ1AKU8"/>
<gene>
    <name evidence="1" type="ORF">K8G79_08030</name>
</gene>
<name>A0AAJ1AKU8_9BACT</name>
<proteinExistence type="predicted"/>
<comment type="caution">
    <text evidence="1">The sequence shown here is derived from an EMBL/GenBank/DDBJ whole genome shotgun (WGS) entry which is preliminary data.</text>
</comment>
<sequence length="71" mass="7862">MCDENPPPARPVLYSPPAPEAVDAFARQVCQRLGTDYMEREIVDGFSAFIKVVAEIQVKHLNKQGENSEAS</sequence>
<organism evidence="1 2">
    <name type="scientific">Candidatus Methylomirabilis tolerans</name>
    <dbReference type="NCBI Taxonomy" id="3123416"/>
    <lineage>
        <taxon>Bacteria</taxon>
        <taxon>Candidatus Methylomirabilota</taxon>
        <taxon>Candidatus Methylomirabilia</taxon>
        <taxon>Candidatus Methylomirabilales</taxon>
        <taxon>Candidatus Methylomirabilaceae</taxon>
        <taxon>Candidatus Methylomirabilis</taxon>
    </lineage>
</organism>
<evidence type="ECO:0000313" key="2">
    <source>
        <dbReference type="Proteomes" id="UP001197609"/>
    </source>
</evidence>
<accession>A0AAJ1AKU8</accession>
<dbReference type="EMBL" id="JAIOIU010000100">
    <property type="protein sequence ID" value="MBZ0160067.1"/>
    <property type="molecule type" value="Genomic_DNA"/>
</dbReference>
<reference evidence="1 2" key="1">
    <citation type="journal article" date="2021" name="bioRxiv">
        <title>Unraveling nitrogen, sulfur and carbon metabolic pathways and microbial community transcriptional responses to substrate deprivation and toxicity stresses in a bioreactor mimicking anoxic brackish coastal sediment conditions.</title>
        <authorList>
            <person name="Martins P.D."/>
            <person name="Echeveste M.J."/>
            <person name="Arshad A."/>
            <person name="Kurth J."/>
            <person name="Ouboter H."/>
            <person name="Jetten M.S.M."/>
            <person name="Welte C.U."/>
        </authorList>
    </citation>
    <scope>NUCLEOTIDE SEQUENCE [LARGE SCALE GENOMIC DNA]</scope>
    <source>
        <strain evidence="1">MAG_38</strain>
    </source>
</reference>
<protein>
    <submittedName>
        <fullName evidence="1">Uncharacterized protein</fullName>
    </submittedName>
</protein>